<comment type="cofactor">
    <cofactor evidence="1">
        <name>Mg(2+)</name>
        <dbReference type="ChEBI" id="CHEBI:18420"/>
    </cofactor>
</comment>
<evidence type="ECO:0000256" key="8">
    <source>
        <dbReference type="ARBA" id="ARBA00023277"/>
    </source>
</evidence>
<keyword evidence="5" id="KW-0479">Metal-binding</keyword>
<dbReference type="KEGG" id="cgob:115014131"/>
<evidence type="ECO:0000256" key="9">
    <source>
        <dbReference type="SAM" id="MobiDB-lite"/>
    </source>
</evidence>
<evidence type="ECO:0000256" key="5">
    <source>
        <dbReference type="ARBA" id="ARBA00022723"/>
    </source>
</evidence>
<dbReference type="GeneID" id="115014131"/>
<dbReference type="Gene3D" id="3.20.20.370">
    <property type="entry name" value="Glycoside hydrolase/deacetylase"/>
    <property type="match status" value="1"/>
</dbReference>
<dbReference type="CDD" id="cd10806">
    <property type="entry name" value="YdjC_like_2"/>
    <property type="match status" value="1"/>
</dbReference>
<dbReference type="InParanoid" id="A0A6J2QGF9"/>
<dbReference type="Proteomes" id="UP000504630">
    <property type="component" value="Chromosome 9"/>
</dbReference>
<evidence type="ECO:0000256" key="1">
    <source>
        <dbReference type="ARBA" id="ARBA00001946"/>
    </source>
</evidence>
<dbReference type="OrthoDB" id="8908051at2759"/>
<evidence type="ECO:0000313" key="11">
    <source>
        <dbReference type="RefSeq" id="XP_029296651.1"/>
    </source>
</evidence>
<dbReference type="FunFam" id="3.20.20.370:FF:000006">
    <property type="entry name" value="YdjC chitooligosaccharide deacetylase homolog"/>
    <property type="match status" value="1"/>
</dbReference>
<feature type="region of interest" description="Disordered" evidence="9">
    <location>
        <begin position="264"/>
        <end position="289"/>
    </location>
</feature>
<comment type="function">
    <text evidence="2">Probably catalyzes the deacetylation of acetylated carbohydrates an important step in the degradation of oligosaccharides.</text>
</comment>
<dbReference type="Pfam" id="PF04794">
    <property type="entry name" value="YdjC"/>
    <property type="match status" value="1"/>
</dbReference>
<dbReference type="PANTHER" id="PTHR31609:SF1">
    <property type="entry name" value="CARBOHYDRATE DEACETYLASE"/>
    <property type="match status" value="1"/>
</dbReference>
<dbReference type="InterPro" id="IPR006879">
    <property type="entry name" value="YdjC-like"/>
</dbReference>
<evidence type="ECO:0000256" key="2">
    <source>
        <dbReference type="ARBA" id="ARBA00003451"/>
    </source>
</evidence>
<keyword evidence="7" id="KW-0460">Magnesium</keyword>
<dbReference type="GO" id="GO:0016787">
    <property type="term" value="F:hydrolase activity"/>
    <property type="evidence" value="ECO:0007669"/>
    <property type="project" value="UniProtKB-KW"/>
</dbReference>
<keyword evidence="8" id="KW-0119">Carbohydrate metabolism</keyword>
<dbReference type="GO" id="GO:0046872">
    <property type="term" value="F:metal ion binding"/>
    <property type="evidence" value="ECO:0007669"/>
    <property type="project" value="UniProtKB-KW"/>
</dbReference>
<reference evidence="11" key="1">
    <citation type="submission" date="2025-08" db="UniProtKB">
        <authorList>
            <consortium name="RefSeq"/>
        </authorList>
    </citation>
    <scope>IDENTIFICATION</scope>
</reference>
<sequence length="318" mass="34889">MPQPRMMLVVTGDDFGYCPRRNQGIVDCFQAGGISNVSLLVNACAAKEAADLAQRHNIPMGLHANLSEGVPVCQSLQQTSTLINQRGFFHGKMGFRQVLERGQLSMKQVELELRAQVQLFRELTSHLPHHMDGHQHVHVLPEVREVFAQVLSELKIPYTRVPVETGLQGCPALPTHLRRFYAQVEKDALDSIPVFTRYGIRSAGCDTGLWPDVYLGLTTMGQNMSVPNLQRALSHALAAGPPGTTSSSASGSYQPVVTAELMVHPGYPSHPQEGGCGEGPDDFSQSADRQHELSVLRDPSLLALYSQERVQLCAFKDI</sequence>
<dbReference type="GO" id="GO:0005975">
    <property type="term" value="P:carbohydrate metabolic process"/>
    <property type="evidence" value="ECO:0007669"/>
    <property type="project" value="InterPro"/>
</dbReference>
<protein>
    <recommendedName>
        <fullName evidence="4">Carbohydrate deacetylase</fullName>
    </recommendedName>
</protein>
<evidence type="ECO:0000256" key="4">
    <source>
        <dbReference type="ARBA" id="ARBA00018477"/>
    </source>
</evidence>
<dbReference type="InterPro" id="IPR011330">
    <property type="entry name" value="Glyco_hydro/deAcase_b/a-brl"/>
</dbReference>
<evidence type="ECO:0000313" key="10">
    <source>
        <dbReference type="Proteomes" id="UP000504630"/>
    </source>
</evidence>
<dbReference type="CTD" id="150223"/>
<comment type="similarity">
    <text evidence="3">Belongs to the YdjC deacetylase family.</text>
</comment>
<keyword evidence="10" id="KW-1185">Reference proteome</keyword>
<name>A0A6J2QGF9_COTGO</name>
<dbReference type="SUPFAM" id="SSF88713">
    <property type="entry name" value="Glycoside hydrolase/deacetylase"/>
    <property type="match status" value="1"/>
</dbReference>
<dbReference type="GO" id="GO:0019213">
    <property type="term" value="F:deacetylase activity"/>
    <property type="evidence" value="ECO:0007669"/>
    <property type="project" value="TreeGrafter"/>
</dbReference>
<gene>
    <name evidence="11" type="primary">ydjc</name>
</gene>
<proteinExistence type="inferred from homology"/>
<accession>A0A6J2QGF9</accession>
<dbReference type="PANTHER" id="PTHR31609">
    <property type="entry name" value="YDJC DEACETYLASE FAMILY MEMBER"/>
    <property type="match status" value="1"/>
</dbReference>
<organism evidence="10 11">
    <name type="scientific">Cottoperca gobio</name>
    <name type="common">Frogmouth</name>
    <name type="synonym">Aphritis gobio</name>
    <dbReference type="NCBI Taxonomy" id="56716"/>
    <lineage>
        <taxon>Eukaryota</taxon>
        <taxon>Metazoa</taxon>
        <taxon>Chordata</taxon>
        <taxon>Craniata</taxon>
        <taxon>Vertebrata</taxon>
        <taxon>Euteleostomi</taxon>
        <taxon>Actinopterygii</taxon>
        <taxon>Neopterygii</taxon>
        <taxon>Teleostei</taxon>
        <taxon>Neoteleostei</taxon>
        <taxon>Acanthomorphata</taxon>
        <taxon>Eupercaria</taxon>
        <taxon>Perciformes</taxon>
        <taxon>Notothenioidei</taxon>
        <taxon>Bovichtidae</taxon>
        <taxon>Cottoperca</taxon>
    </lineage>
</organism>
<dbReference type="FunCoup" id="A0A6J2QGF9">
    <property type="interactions" value="119"/>
</dbReference>
<dbReference type="RefSeq" id="XP_029296651.1">
    <property type="nucleotide sequence ID" value="XM_029440791.1"/>
</dbReference>
<keyword evidence="6" id="KW-0378">Hydrolase</keyword>
<evidence type="ECO:0000256" key="3">
    <source>
        <dbReference type="ARBA" id="ARBA00008843"/>
    </source>
</evidence>
<evidence type="ECO:0000256" key="7">
    <source>
        <dbReference type="ARBA" id="ARBA00022842"/>
    </source>
</evidence>
<evidence type="ECO:0000256" key="6">
    <source>
        <dbReference type="ARBA" id="ARBA00022801"/>
    </source>
</evidence>
<dbReference type="AlphaFoldDB" id="A0A6J2QGF9"/>